<dbReference type="Proteomes" id="UP000054018">
    <property type="component" value="Unassembled WGS sequence"/>
</dbReference>
<name>A0A0C9ZT87_9AGAM</name>
<evidence type="ECO:0000259" key="1">
    <source>
        <dbReference type="Pfam" id="PF20149"/>
    </source>
</evidence>
<gene>
    <name evidence="2" type="ORF">PISMIDRAFT_96579</name>
</gene>
<dbReference type="STRING" id="765257.A0A0C9ZT87"/>
<reference evidence="2 3" key="1">
    <citation type="submission" date="2014-04" db="EMBL/GenBank/DDBJ databases">
        <authorList>
            <consortium name="DOE Joint Genome Institute"/>
            <person name="Kuo A."/>
            <person name="Kohler A."/>
            <person name="Costa M.D."/>
            <person name="Nagy L.G."/>
            <person name="Floudas D."/>
            <person name="Copeland A."/>
            <person name="Barry K.W."/>
            <person name="Cichocki N."/>
            <person name="Veneault-Fourrey C."/>
            <person name="LaButti K."/>
            <person name="Lindquist E.A."/>
            <person name="Lipzen A."/>
            <person name="Lundell T."/>
            <person name="Morin E."/>
            <person name="Murat C."/>
            <person name="Sun H."/>
            <person name="Tunlid A."/>
            <person name="Henrissat B."/>
            <person name="Grigoriev I.V."/>
            <person name="Hibbett D.S."/>
            <person name="Martin F."/>
            <person name="Nordberg H.P."/>
            <person name="Cantor M.N."/>
            <person name="Hua S.X."/>
        </authorList>
    </citation>
    <scope>NUCLEOTIDE SEQUENCE [LARGE SCALE GENOMIC DNA]</scope>
    <source>
        <strain evidence="2 3">441</strain>
    </source>
</reference>
<dbReference type="Pfam" id="PF20149">
    <property type="entry name" value="DUF6532"/>
    <property type="match status" value="1"/>
</dbReference>
<dbReference type="EMBL" id="KN833707">
    <property type="protein sequence ID" value="KIK25462.1"/>
    <property type="molecule type" value="Genomic_DNA"/>
</dbReference>
<reference evidence="3" key="2">
    <citation type="submission" date="2015-01" db="EMBL/GenBank/DDBJ databases">
        <title>Evolutionary Origins and Diversification of the Mycorrhizal Mutualists.</title>
        <authorList>
            <consortium name="DOE Joint Genome Institute"/>
            <consortium name="Mycorrhizal Genomics Consortium"/>
            <person name="Kohler A."/>
            <person name="Kuo A."/>
            <person name="Nagy L.G."/>
            <person name="Floudas D."/>
            <person name="Copeland A."/>
            <person name="Barry K.W."/>
            <person name="Cichocki N."/>
            <person name="Veneault-Fourrey C."/>
            <person name="LaButti K."/>
            <person name="Lindquist E.A."/>
            <person name="Lipzen A."/>
            <person name="Lundell T."/>
            <person name="Morin E."/>
            <person name="Murat C."/>
            <person name="Riley R."/>
            <person name="Ohm R."/>
            <person name="Sun H."/>
            <person name="Tunlid A."/>
            <person name="Henrissat B."/>
            <person name="Grigoriev I.V."/>
            <person name="Hibbett D.S."/>
            <person name="Martin F."/>
        </authorList>
    </citation>
    <scope>NUCLEOTIDE SEQUENCE [LARGE SCALE GENOMIC DNA]</scope>
    <source>
        <strain evidence="3">441</strain>
    </source>
</reference>
<feature type="domain" description="DUF6532" evidence="1">
    <location>
        <begin position="44"/>
        <end position="250"/>
    </location>
</feature>
<organism evidence="2 3">
    <name type="scientific">Pisolithus microcarpus 441</name>
    <dbReference type="NCBI Taxonomy" id="765257"/>
    <lineage>
        <taxon>Eukaryota</taxon>
        <taxon>Fungi</taxon>
        <taxon>Dikarya</taxon>
        <taxon>Basidiomycota</taxon>
        <taxon>Agaricomycotina</taxon>
        <taxon>Agaricomycetes</taxon>
        <taxon>Agaricomycetidae</taxon>
        <taxon>Boletales</taxon>
        <taxon>Sclerodermatineae</taxon>
        <taxon>Pisolithaceae</taxon>
        <taxon>Pisolithus</taxon>
    </lineage>
</organism>
<protein>
    <recommendedName>
        <fullName evidence="1">DUF6532 domain-containing protein</fullName>
    </recommendedName>
</protein>
<dbReference type="AlphaFoldDB" id="A0A0C9ZT87"/>
<sequence>MDADNAKANSGKGSVHLGCAQNTVIVKPTTLAFYPPLWTKVLDEAKARIRLYIATKEPFLRLETAVDGQCSEEIIELVVKYQEDRSELKAGFYPQYKRSMAWMLFNDMQTFWSEIKKVAVQIVPIEYNLSAPKSATTKHERLDAVKQKATALLEGAKFLRGECDSLISSNFAHPALQNICLGVYYSNSVKSLRQYVEFQHFVLYKALALAAAIVHSVLLTYERHGFSKAESLNVGELEDSYQRLLALMDTVALDMYHGPKLSAMLEDWAQMGM</sequence>
<dbReference type="InterPro" id="IPR045341">
    <property type="entry name" value="DUF6532"/>
</dbReference>
<proteinExistence type="predicted"/>
<accession>A0A0C9ZT87</accession>
<dbReference type="HOGENOM" id="CLU_080777_0_0_1"/>
<dbReference type="OrthoDB" id="2646753at2759"/>
<keyword evidence="3" id="KW-1185">Reference proteome</keyword>
<evidence type="ECO:0000313" key="3">
    <source>
        <dbReference type="Proteomes" id="UP000054018"/>
    </source>
</evidence>
<evidence type="ECO:0000313" key="2">
    <source>
        <dbReference type="EMBL" id="KIK25462.1"/>
    </source>
</evidence>